<evidence type="ECO:0000313" key="2">
    <source>
        <dbReference type="Proteomes" id="UP000828941"/>
    </source>
</evidence>
<gene>
    <name evidence="1" type="ORF">L6164_034737</name>
</gene>
<protein>
    <submittedName>
        <fullName evidence="1">Uncharacterized protein</fullName>
    </submittedName>
</protein>
<dbReference type="Proteomes" id="UP000828941">
    <property type="component" value="Chromosome 13"/>
</dbReference>
<sequence length="117" mass="12300">MVKMVSSPSFSPVTITVSSRGKGGGSRSMGLTSPVPRASVSHNPNSPLDGRADRGSSGRRRASTGGSYGSMSKEGPMEEINSEYVSYTVHIPPTPDRRTISNSKTSLPEETKNAGKT</sequence>
<reference evidence="1 2" key="1">
    <citation type="journal article" date="2022" name="DNA Res.">
        <title>Chromosomal-level genome assembly of the orchid tree Bauhinia variegata (Leguminosae; Cercidoideae) supports the allotetraploid origin hypothesis of Bauhinia.</title>
        <authorList>
            <person name="Zhong Y."/>
            <person name="Chen Y."/>
            <person name="Zheng D."/>
            <person name="Pang J."/>
            <person name="Liu Y."/>
            <person name="Luo S."/>
            <person name="Meng S."/>
            <person name="Qian L."/>
            <person name="Wei D."/>
            <person name="Dai S."/>
            <person name="Zhou R."/>
        </authorList>
    </citation>
    <scope>NUCLEOTIDE SEQUENCE [LARGE SCALE GENOMIC DNA]</scope>
    <source>
        <strain evidence="1">BV-YZ2020</strain>
    </source>
</reference>
<accession>A0ACB9KVJ1</accession>
<evidence type="ECO:0000313" key="1">
    <source>
        <dbReference type="EMBL" id="KAI4301459.1"/>
    </source>
</evidence>
<dbReference type="EMBL" id="CM039438">
    <property type="protein sequence ID" value="KAI4301459.1"/>
    <property type="molecule type" value="Genomic_DNA"/>
</dbReference>
<comment type="caution">
    <text evidence="1">The sequence shown here is derived from an EMBL/GenBank/DDBJ whole genome shotgun (WGS) entry which is preliminary data.</text>
</comment>
<keyword evidence="2" id="KW-1185">Reference proteome</keyword>
<proteinExistence type="predicted"/>
<name>A0ACB9KVJ1_BAUVA</name>
<organism evidence="1 2">
    <name type="scientific">Bauhinia variegata</name>
    <name type="common">Purple orchid tree</name>
    <name type="synonym">Phanera variegata</name>
    <dbReference type="NCBI Taxonomy" id="167791"/>
    <lineage>
        <taxon>Eukaryota</taxon>
        <taxon>Viridiplantae</taxon>
        <taxon>Streptophyta</taxon>
        <taxon>Embryophyta</taxon>
        <taxon>Tracheophyta</taxon>
        <taxon>Spermatophyta</taxon>
        <taxon>Magnoliopsida</taxon>
        <taxon>eudicotyledons</taxon>
        <taxon>Gunneridae</taxon>
        <taxon>Pentapetalae</taxon>
        <taxon>rosids</taxon>
        <taxon>fabids</taxon>
        <taxon>Fabales</taxon>
        <taxon>Fabaceae</taxon>
        <taxon>Cercidoideae</taxon>
        <taxon>Cercideae</taxon>
        <taxon>Bauhiniinae</taxon>
        <taxon>Bauhinia</taxon>
    </lineage>
</organism>